<dbReference type="SMART" id="SM00822">
    <property type="entry name" value="PKS_KR"/>
    <property type="match status" value="1"/>
</dbReference>
<organism evidence="4 5">
    <name type="scientific">Streptomyces globisporus C-1027</name>
    <dbReference type="NCBI Taxonomy" id="1172567"/>
    <lineage>
        <taxon>Bacteria</taxon>
        <taxon>Bacillati</taxon>
        <taxon>Actinomycetota</taxon>
        <taxon>Actinomycetes</taxon>
        <taxon>Kitasatosporales</taxon>
        <taxon>Streptomycetaceae</taxon>
        <taxon>Streptomyces</taxon>
    </lineage>
</organism>
<dbReference type="InterPro" id="IPR020904">
    <property type="entry name" value="Sc_DH/Rdtase_CS"/>
</dbReference>
<dbReference type="PANTHER" id="PTHR43943:SF2">
    <property type="entry name" value="DEHYDROGENASE_REDUCTASE 4"/>
    <property type="match status" value="1"/>
</dbReference>
<dbReference type="CDD" id="cd05233">
    <property type="entry name" value="SDR_c"/>
    <property type="match status" value="1"/>
</dbReference>
<dbReference type="PROSITE" id="PS00061">
    <property type="entry name" value="ADH_SHORT"/>
    <property type="match status" value="1"/>
</dbReference>
<dbReference type="PRINTS" id="PR00081">
    <property type="entry name" value="GDHRDH"/>
</dbReference>
<dbReference type="EMBL" id="CP013738">
    <property type="protein sequence ID" value="ALU94434.1"/>
    <property type="molecule type" value="Genomic_DNA"/>
</dbReference>
<dbReference type="STRING" id="1172567.WQO_14410"/>
<dbReference type="SUPFAM" id="SSF51735">
    <property type="entry name" value="NAD(P)-binding Rossmann-fold domains"/>
    <property type="match status" value="1"/>
</dbReference>
<dbReference type="AlphaFoldDB" id="A0A0U3LUU5"/>
<proteinExistence type="inferred from homology"/>
<protein>
    <submittedName>
        <fullName evidence="4">Oxidoreductase</fullName>
    </submittedName>
</protein>
<dbReference type="KEGG" id="sgb:WQO_14410"/>
<comment type="similarity">
    <text evidence="1">Belongs to the short-chain dehydrogenases/reductases (SDR) family.</text>
</comment>
<evidence type="ECO:0000259" key="3">
    <source>
        <dbReference type="SMART" id="SM00822"/>
    </source>
</evidence>
<evidence type="ECO:0000313" key="5">
    <source>
        <dbReference type="Proteomes" id="UP000064183"/>
    </source>
</evidence>
<gene>
    <name evidence="4" type="ORF">WQO_14410</name>
</gene>
<dbReference type="PRINTS" id="PR00080">
    <property type="entry name" value="SDRFAMILY"/>
</dbReference>
<dbReference type="GO" id="GO:0016491">
    <property type="term" value="F:oxidoreductase activity"/>
    <property type="evidence" value="ECO:0007669"/>
    <property type="project" value="UniProtKB-KW"/>
</dbReference>
<evidence type="ECO:0000313" key="4">
    <source>
        <dbReference type="EMBL" id="ALU94434.1"/>
    </source>
</evidence>
<dbReference type="GeneID" id="27783543"/>
<keyword evidence="2" id="KW-0560">Oxidoreductase</keyword>
<dbReference type="Pfam" id="PF13561">
    <property type="entry name" value="adh_short_C2"/>
    <property type="match status" value="1"/>
</dbReference>
<feature type="domain" description="Ketoreductase" evidence="3">
    <location>
        <begin position="7"/>
        <end position="188"/>
    </location>
</feature>
<accession>A0A0U3LUU5</accession>
<evidence type="ECO:0000256" key="1">
    <source>
        <dbReference type="ARBA" id="ARBA00006484"/>
    </source>
</evidence>
<name>A0A0U3LUU5_STRGL</name>
<dbReference type="PANTHER" id="PTHR43943">
    <property type="entry name" value="DEHYDROGENASE/REDUCTASE (SDR FAMILY) MEMBER 4"/>
    <property type="match status" value="1"/>
</dbReference>
<dbReference type="InterPro" id="IPR057326">
    <property type="entry name" value="KR_dom"/>
</dbReference>
<dbReference type="Gene3D" id="3.40.50.720">
    <property type="entry name" value="NAD(P)-binding Rossmann-like Domain"/>
    <property type="match status" value="1"/>
</dbReference>
<reference evidence="4 5" key="1">
    <citation type="journal article" date="2012" name="J. Bacteriol.">
        <title>Draft genome sequence of Streptomyces globisporus C-1027, which produces an antitumor antibiotic consisting of a nine-membered enediyne with a chromoprotein.</title>
        <authorList>
            <person name="Wang L."/>
            <person name="Wang S."/>
            <person name="He Q."/>
            <person name="Yu T."/>
            <person name="Li Q."/>
            <person name="Hong B."/>
        </authorList>
    </citation>
    <scope>NUCLEOTIDE SEQUENCE [LARGE SCALE GENOMIC DNA]</scope>
    <source>
        <strain evidence="4 5">C-1027</strain>
    </source>
</reference>
<sequence>MAVLTDKVAVVTGGSSGIGFATARALRDEGARVFITGRRKDALDAAVAELGSGVTGTVCDVSAPPQLDAFYQAVRDQAGRIDVLVANAGIATTAPLGEVTEEVIDSLFATNVKGTILTFQQALPHLNSGASVILTGSTAATRPDEGLEVYAASKAAVRSLARGWALSSRARGFRVNVVSPGGTRTAGLRDLLPAEALEQAGEGVPLGRLAEPAEIAAVTTFLASDAASYVNGAEFFADGGYAQV</sequence>
<dbReference type="RefSeq" id="WP_010064617.1">
    <property type="nucleotide sequence ID" value="NZ_CP013738.1"/>
</dbReference>
<dbReference type="FunFam" id="3.40.50.720:FF:000084">
    <property type="entry name" value="Short-chain dehydrogenase reductase"/>
    <property type="match status" value="1"/>
</dbReference>
<dbReference type="Proteomes" id="UP000064183">
    <property type="component" value="Chromosome"/>
</dbReference>
<dbReference type="InterPro" id="IPR036291">
    <property type="entry name" value="NAD(P)-bd_dom_sf"/>
</dbReference>
<dbReference type="InterPro" id="IPR002347">
    <property type="entry name" value="SDR_fam"/>
</dbReference>
<evidence type="ECO:0000256" key="2">
    <source>
        <dbReference type="ARBA" id="ARBA00023002"/>
    </source>
</evidence>